<comment type="caution">
    <text evidence="7">The sequence shown here is derived from an EMBL/GenBank/DDBJ whole genome shotgun (WGS) entry which is preliminary data.</text>
</comment>
<evidence type="ECO:0000256" key="5">
    <source>
        <dbReference type="ARBA" id="ARBA00038388"/>
    </source>
</evidence>
<dbReference type="GO" id="GO:0005524">
    <property type="term" value="F:ATP binding"/>
    <property type="evidence" value="ECO:0007669"/>
    <property type="project" value="UniProtKB-KW"/>
</dbReference>
<dbReference type="GO" id="GO:0098796">
    <property type="term" value="C:membrane protein complex"/>
    <property type="evidence" value="ECO:0007669"/>
    <property type="project" value="UniProtKB-ARBA"/>
</dbReference>
<name>A0A2M9FZW2_9PROT</name>
<dbReference type="InterPro" id="IPR003439">
    <property type="entry name" value="ABC_transporter-like_ATP-bd"/>
</dbReference>
<dbReference type="Proteomes" id="UP000229498">
    <property type="component" value="Unassembled WGS sequence"/>
</dbReference>
<keyword evidence="2" id="KW-0997">Cell inner membrane</keyword>
<keyword evidence="1" id="KW-0813">Transport</keyword>
<evidence type="ECO:0000313" key="8">
    <source>
        <dbReference type="Proteomes" id="UP000229498"/>
    </source>
</evidence>
<dbReference type="GO" id="GO:0005886">
    <property type="term" value="C:plasma membrane"/>
    <property type="evidence" value="ECO:0007669"/>
    <property type="project" value="TreeGrafter"/>
</dbReference>
<sequence length="232" mass="24532">MAESQITLKDVHVTLDGAAGPVRILRGIDLDIGAGETVAILGPSGSGKSTLLSIVGGLEAVTSGALSFRGRDLTGLNEDRLALFRRDHVSIVFQSFHLLPTMTALENVAAPLELAGRADPFGRAARELETVGLAERTGHYPSQLSGGEQQRVAVARALAADPEVILADEPTGNLDGETGGRIVDLLFRANSERDTTLLLVTHDEKLARRCGRILRLKDGVIASEEPGVERAA</sequence>
<keyword evidence="2" id="KW-0472">Membrane</keyword>
<dbReference type="PROSITE" id="PS50893">
    <property type="entry name" value="ABC_TRANSPORTER_2"/>
    <property type="match status" value="1"/>
</dbReference>
<dbReference type="PANTHER" id="PTHR24220">
    <property type="entry name" value="IMPORT ATP-BINDING PROTEIN"/>
    <property type="match status" value="1"/>
</dbReference>
<proteinExistence type="inferred from homology"/>
<comment type="similarity">
    <text evidence="5">Belongs to the ABC transporter superfamily. Macrolide exporter (TC 3.A.1.122) family.</text>
</comment>
<dbReference type="Gene3D" id="3.40.50.300">
    <property type="entry name" value="P-loop containing nucleotide triphosphate hydrolases"/>
    <property type="match status" value="1"/>
</dbReference>
<evidence type="ECO:0000313" key="7">
    <source>
        <dbReference type="EMBL" id="PJK29008.1"/>
    </source>
</evidence>
<dbReference type="OrthoDB" id="9802264at2"/>
<dbReference type="SUPFAM" id="SSF52540">
    <property type="entry name" value="P-loop containing nucleoside triphosphate hydrolases"/>
    <property type="match status" value="1"/>
</dbReference>
<dbReference type="GO" id="GO:0022857">
    <property type="term" value="F:transmembrane transporter activity"/>
    <property type="evidence" value="ECO:0007669"/>
    <property type="project" value="TreeGrafter"/>
</dbReference>
<dbReference type="FunFam" id="3.40.50.300:FF:000032">
    <property type="entry name" value="Export ABC transporter ATP-binding protein"/>
    <property type="match status" value="1"/>
</dbReference>
<organism evidence="7 8">
    <name type="scientific">Minwuia thermotolerans</name>
    <dbReference type="NCBI Taxonomy" id="2056226"/>
    <lineage>
        <taxon>Bacteria</taxon>
        <taxon>Pseudomonadati</taxon>
        <taxon>Pseudomonadota</taxon>
        <taxon>Alphaproteobacteria</taxon>
        <taxon>Minwuiales</taxon>
        <taxon>Minwuiaceae</taxon>
        <taxon>Minwuia</taxon>
    </lineage>
</organism>
<keyword evidence="4" id="KW-0067">ATP-binding</keyword>
<dbReference type="InterPro" id="IPR017871">
    <property type="entry name" value="ABC_transporter-like_CS"/>
</dbReference>
<evidence type="ECO:0000256" key="3">
    <source>
        <dbReference type="ARBA" id="ARBA00022741"/>
    </source>
</evidence>
<dbReference type="RefSeq" id="WP_109794103.1">
    <property type="nucleotide sequence ID" value="NZ_PHIG01000037.1"/>
</dbReference>
<accession>A0A2M9FZW2</accession>
<evidence type="ECO:0000256" key="2">
    <source>
        <dbReference type="ARBA" id="ARBA00022519"/>
    </source>
</evidence>
<dbReference type="GO" id="GO:0016887">
    <property type="term" value="F:ATP hydrolysis activity"/>
    <property type="evidence" value="ECO:0007669"/>
    <property type="project" value="InterPro"/>
</dbReference>
<keyword evidence="3" id="KW-0547">Nucleotide-binding</keyword>
<dbReference type="PROSITE" id="PS00211">
    <property type="entry name" value="ABC_TRANSPORTER_1"/>
    <property type="match status" value="1"/>
</dbReference>
<protein>
    <submittedName>
        <fullName evidence="7">ABC transporter</fullName>
    </submittedName>
</protein>
<keyword evidence="8" id="KW-1185">Reference proteome</keyword>
<feature type="domain" description="ABC transporter" evidence="6">
    <location>
        <begin position="6"/>
        <end position="231"/>
    </location>
</feature>
<evidence type="ECO:0000259" key="6">
    <source>
        <dbReference type="PROSITE" id="PS50893"/>
    </source>
</evidence>
<keyword evidence="2" id="KW-1003">Cell membrane</keyword>
<dbReference type="InterPro" id="IPR003593">
    <property type="entry name" value="AAA+_ATPase"/>
</dbReference>
<dbReference type="SMART" id="SM00382">
    <property type="entry name" value="AAA"/>
    <property type="match status" value="1"/>
</dbReference>
<dbReference type="CDD" id="cd03255">
    <property type="entry name" value="ABC_MJ0796_LolCDE_FtsE"/>
    <property type="match status" value="1"/>
</dbReference>
<evidence type="ECO:0000256" key="4">
    <source>
        <dbReference type="ARBA" id="ARBA00022840"/>
    </source>
</evidence>
<reference evidence="7 8" key="1">
    <citation type="submission" date="2017-11" db="EMBL/GenBank/DDBJ databases">
        <title>Draft genome sequence of Rhizobiales bacterium SY3-13.</title>
        <authorList>
            <person name="Sun C."/>
        </authorList>
    </citation>
    <scope>NUCLEOTIDE SEQUENCE [LARGE SCALE GENOMIC DNA]</scope>
    <source>
        <strain evidence="7 8">SY3-13</strain>
    </source>
</reference>
<dbReference type="EMBL" id="PHIG01000037">
    <property type="protein sequence ID" value="PJK29008.1"/>
    <property type="molecule type" value="Genomic_DNA"/>
</dbReference>
<dbReference type="AlphaFoldDB" id="A0A2M9FZW2"/>
<evidence type="ECO:0000256" key="1">
    <source>
        <dbReference type="ARBA" id="ARBA00022448"/>
    </source>
</evidence>
<dbReference type="InterPro" id="IPR017911">
    <property type="entry name" value="MacB-like_ATP-bd"/>
</dbReference>
<gene>
    <name evidence="7" type="ORF">CVT23_13895</name>
</gene>
<dbReference type="InterPro" id="IPR015854">
    <property type="entry name" value="ABC_transpr_LolD-like"/>
</dbReference>
<dbReference type="Pfam" id="PF00005">
    <property type="entry name" value="ABC_tran"/>
    <property type="match status" value="1"/>
</dbReference>
<dbReference type="InterPro" id="IPR027417">
    <property type="entry name" value="P-loop_NTPase"/>
</dbReference>